<dbReference type="Gene3D" id="1.25.40.10">
    <property type="entry name" value="Tetratricopeptide repeat domain"/>
    <property type="match status" value="1"/>
</dbReference>
<protein>
    <submittedName>
        <fullName evidence="2">Uncharacterized protein</fullName>
    </submittedName>
</protein>
<dbReference type="InterPro" id="IPR011990">
    <property type="entry name" value="TPR-like_helical_dom_sf"/>
</dbReference>
<evidence type="ECO:0000256" key="1">
    <source>
        <dbReference type="SAM" id="Phobius"/>
    </source>
</evidence>
<keyword evidence="1" id="KW-0812">Transmembrane</keyword>
<evidence type="ECO:0000313" key="3">
    <source>
        <dbReference type="Proteomes" id="UP000095255"/>
    </source>
</evidence>
<dbReference type="EMBL" id="MJAT01000040">
    <property type="protein sequence ID" value="OEH84219.1"/>
    <property type="molecule type" value="Genomic_DNA"/>
</dbReference>
<feature type="transmembrane region" description="Helical" evidence="1">
    <location>
        <begin position="15"/>
        <end position="36"/>
    </location>
</feature>
<dbReference type="STRING" id="1390249.BHU72_12510"/>
<evidence type="ECO:0000313" key="2">
    <source>
        <dbReference type="EMBL" id="OEH84219.1"/>
    </source>
</evidence>
<sequence>MSYLSITKLFHTKNLLIAFFIIGIIAWITWMPFYMFKENQINERFIQAERSIKSATESYQAGDLDTALFHLEMADEIYPNYYQVYLLRADWLWESDRHLESVVAYHQALRINYHWERAYERIITFYENQGMYNEANRYRELLADLVPEEQETTTTSEDKLPSYIETESENLFQQKEIRREEI</sequence>
<keyword evidence="1" id="KW-0472">Membrane</keyword>
<keyword evidence="3" id="KW-1185">Reference proteome</keyword>
<dbReference type="AlphaFoldDB" id="A0A1E5L2Q9"/>
<keyword evidence="1" id="KW-1133">Transmembrane helix</keyword>
<organism evidence="2 3">
    <name type="scientific">Desulfuribacillus stibiiarsenatis</name>
    <dbReference type="NCBI Taxonomy" id="1390249"/>
    <lineage>
        <taxon>Bacteria</taxon>
        <taxon>Bacillati</taxon>
        <taxon>Bacillota</taxon>
        <taxon>Desulfuribacillia</taxon>
        <taxon>Desulfuribacillales</taxon>
        <taxon>Desulfuribacillaceae</taxon>
        <taxon>Desulfuribacillus</taxon>
    </lineage>
</organism>
<comment type="caution">
    <text evidence="2">The sequence shown here is derived from an EMBL/GenBank/DDBJ whole genome shotgun (WGS) entry which is preliminary data.</text>
</comment>
<dbReference type="Proteomes" id="UP000095255">
    <property type="component" value="Unassembled WGS sequence"/>
</dbReference>
<name>A0A1E5L2Q9_9FIRM</name>
<reference evidence="2 3" key="1">
    <citation type="submission" date="2016-09" db="EMBL/GenBank/DDBJ databases">
        <title>Desulfuribacillus arsenicus sp. nov., an obligately anaerobic, dissimilatory arsenic- and antimonate-reducing bacterium isolated from anoxic sediments.</title>
        <authorList>
            <person name="Abin C.A."/>
            <person name="Hollibaugh J.T."/>
        </authorList>
    </citation>
    <scope>NUCLEOTIDE SEQUENCE [LARGE SCALE GENOMIC DNA]</scope>
    <source>
        <strain evidence="2 3">MLFW-2</strain>
    </source>
</reference>
<dbReference type="SUPFAM" id="SSF48452">
    <property type="entry name" value="TPR-like"/>
    <property type="match status" value="1"/>
</dbReference>
<accession>A0A1E5L2Q9</accession>
<gene>
    <name evidence="2" type="ORF">BHU72_12510</name>
</gene>
<proteinExistence type="predicted"/>